<evidence type="ECO:0000256" key="6">
    <source>
        <dbReference type="ARBA" id="ARBA00022741"/>
    </source>
</evidence>
<dbReference type="Gene3D" id="1.10.10.10">
    <property type="entry name" value="Winged helix-like DNA-binding domain superfamily/Winged helix DNA-binding domain"/>
    <property type="match status" value="1"/>
</dbReference>
<dbReference type="SUPFAM" id="SSF56112">
    <property type="entry name" value="Protein kinase-like (PK-like)"/>
    <property type="match status" value="1"/>
</dbReference>
<dbReference type="Pfam" id="PF00931">
    <property type="entry name" value="NB-ARC"/>
    <property type="match status" value="1"/>
</dbReference>
<evidence type="ECO:0000256" key="10">
    <source>
        <dbReference type="ARBA" id="ARBA00023136"/>
    </source>
</evidence>
<dbReference type="SUPFAM" id="SSF52058">
    <property type="entry name" value="L domain-like"/>
    <property type="match status" value="2"/>
</dbReference>
<evidence type="ECO:0000256" key="9">
    <source>
        <dbReference type="ARBA" id="ARBA00022989"/>
    </source>
</evidence>
<evidence type="ECO:0000256" key="2">
    <source>
        <dbReference type="ARBA" id="ARBA00008894"/>
    </source>
</evidence>
<dbReference type="InterPro" id="IPR000719">
    <property type="entry name" value="Prot_kinase_dom"/>
</dbReference>
<evidence type="ECO:0000259" key="12">
    <source>
        <dbReference type="PROSITE" id="PS50011"/>
    </source>
</evidence>
<dbReference type="EMBL" id="JBBPBN010000001">
    <property type="protein sequence ID" value="KAK9046416.1"/>
    <property type="molecule type" value="Genomic_DNA"/>
</dbReference>
<keyword evidence="14" id="KW-1185">Reference proteome</keyword>
<dbReference type="SMART" id="SM00220">
    <property type="entry name" value="S_TKc"/>
    <property type="match status" value="1"/>
</dbReference>
<dbReference type="InterPro" id="IPR057135">
    <property type="entry name" value="At4g27190-like_LRR"/>
</dbReference>
<dbReference type="PROSITE" id="PS51450">
    <property type="entry name" value="LRR"/>
    <property type="match status" value="1"/>
</dbReference>
<comment type="similarity">
    <text evidence="2">Belongs to the disease resistance NB-LRR family.</text>
</comment>
<evidence type="ECO:0000256" key="4">
    <source>
        <dbReference type="ARBA" id="ARBA00022692"/>
    </source>
</evidence>
<dbReference type="SUPFAM" id="SSF52540">
    <property type="entry name" value="P-loop containing nucleoside triphosphate hydrolases"/>
    <property type="match status" value="1"/>
</dbReference>
<feature type="domain" description="Protein kinase" evidence="12">
    <location>
        <begin position="1499"/>
        <end position="1776"/>
    </location>
</feature>
<keyword evidence="4" id="KW-0812">Transmembrane</keyword>
<dbReference type="Gene3D" id="3.80.10.10">
    <property type="entry name" value="Ribonuclease Inhibitor"/>
    <property type="match status" value="5"/>
</dbReference>
<dbReference type="PANTHER" id="PTHR33463:SF203">
    <property type="entry name" value="AAA+ ATPASE DOMAIN-CONTAINING PROTEIN"/>
    <property type="match status" value="1"/>
</dbReference>
<dbReference type="Gene3D" id="1.10.510.10">
    <property type="entry name" value="Transferase(Phosphotransferase) domain 1"/>
    <property type="match status" value="1"/>
</dbReference>
<dbReference type="InterPro" id="IPR036388">
    <property type="entry name" value="WH-like_DNA-bd_sf"/>
</dbReference>
<dbReference type="InterPro" id="IPR032675">
    <property type="entry name" value="LRR_dom_sf"/>
</dbReference>
<keyword evidence="11" id="KW-0175">Coiled coil</keyword>
<evidence type="ECO:0000256" key="8">
    <source>
        <dbReference type="ARBA" id="ARBA00022840"/>
    </source>
</evidence>
<organism evidence="13 14">
    <name type="scientific">Hibiscus sabdariffa</name>
    <name type="common">roselle</name>
    <dbReference type="NCBI Taxonomy" id="183260"/>
    <lineage>
        <taxon>Eukaryota</taxon>
        <taxon>Viridiplantae</taxon>
        <taxon>Streptophyta</taxon>
        <taxon>Embryophyta</taxon>
        <taxon>Tracheophyta</taxon>
        <taxon>Spermatophyta</taxon>
        <taxon>Magnoliopsida</taxon>
        <taxon>eudicotyledons</taxon>
        <taxon>Gunneridae</taxon>
        <taxon>Pentapetalae</taxon>
        <taxon>rosids</taxon>
        <taxon>malvids</taxon>
        <taxon>Malvales</taxon>
        <taxon>Malvaceae</taxon>
        <taxon>Malvoideae</taxon>
        <taxon>Hibiscus</taxon>
    </lineage>
</organism>
<dbReference type="PRINTS" id="PR00364">
    <property type="entry name" value="DISEASERSIST"/>
</dbReference>
<dbReference type="PANTHER" id="PTHR33463">
    <property type="entry name" value="NB-ARC DOMAIN-CONTAINING PROTEIN-RELATED"/>
    <property type="match status" value="1"/>
</dbReference>
<feature type="coiled-coil region" evidence="11">
    <location>
        <begin position="1459"/>
        <end position="1493"/>
    </location>
</feature>
<dbReference type="InterPro" id="IPR027417">
    <property type="entry name" value="P-loop_NTPase"/>
</dbReference>
<keyword evidence="6" id="KW-0547">Nucleotide-binding</keyword>
<keyword evidence="5" id="KW-0677">Repeat</keyword>
<comment type="subcellular location">
    <subcellularLocation>
        <location evidence="1">Membrane</location>
    </subcellularLocation>
</comment>
<dbReference type="InterPro" id="IPR002182">
    <property type="entry name" value="NB-ARC"/>
</dbReference>
<dbReference type="InterPro" id="IPR042197">
    <property type="entry name" value="Apaf_helical"/>
</dbReference>
<evidence type="ECO:0000313" key="13">
    <source>
        <dbReference type="EMBL" id="KAK9046416.1"/>
    </source>
</evidence>
<dbReference type="InterPro" id="IPR008271">
    <property type="entry name" value="Ser/Thr_kinase_AS"/>
</dbReference>
<name>A0ABR2UA19_9ROSI</name>
<dbReference type="Pfam" id="PF23247">
    <property type="entry name" value="LRR_RPS2"/>
    <property type="match status" value="5"/>
</dbReference>
<keyword evidence="3" id="KW-0433">Leucine-rich repeat</keyword>
<evidence type="ECO:0000256" key="7">
    <source>
        <dbReference type="ARBA" id="ARBA00022821"/>
    </source>
</evidence>
<evidence type="ECO:0000256" key="3">
    <source>
        <dbReference type="ARBA" id="ARBA00022614"/>
    </source>
</evidence>
<dbReference type="PROSITE" id="PS50011">
    <property type="entry name" value="PROTEIN_KINASE_DOM"/>
    <property type="match status" value="1"/>
</dbReference>
<dbReference type="InterPro" id="IPR050905">
    <property type="entry name" value="Plant_NBS-LRR"/>
</dbReference>
<reference evidence="13 14" key="1">
    <citation type="journal article" date="2024" name="G3 (Bethesda)">
        <title>Genome assembly of Hibiscus sabdariffa L. provides insights into metabolisms of medicinal natural products.</title>
        <authorList>
            <person name="Kim T."/>
        </authorList>
    </citation>
    <scope>NUCLEOTIDE SEQUENCE [LARGE SCALE GENOMIC DNA]</scope>
    <source>
        <strain evidence="13">TK-2024</strain>
        <tissue evidence="13">Old leaves</tissue>
    </source>
</reference>
<dbReference type="PROSITE" id="PS00108">
    <property type="entry name" value="PROTEIN_KINASE_ST"/>
    <property type="match status" value="1"/>
</dbReference>
<dbReference type="Gene3D" id="1.10.8.430">
    <property type="entry name" value="Helical domain of apoptotic protease-activating factors"/>
    <property type="match status" value="1"/>
</dbReference>
<comment type="caution">
    <text evidence="13">The sequence shown here is derived from an EMBL/GenBank/DDBJ whole genome shotgun (WGS) entry which is preliminary data.</text>
</comment>
<evidence type="ECO:0000256" key="5">
    <source>
        <dbReference type="ARBA" id="ARBA00022737"/>
    </source>
</evidence>
<protein>
    <recommendedName>
        <fullName evidence="12">Protein kinase domain-containing protein</fullName>
    </recommendedName>
</protein>
<keyword evidence="7" id="KW-0611">Plant defense</keyword>
<evidence type="ECO:0000313" key="14">
    <source>
        <dbReference type="Proteomes" id="UP001396334"/>
    </source>
</evidence>
<dbReference type="Gene3D" id="3.40.50.300">
    <property type="entry name" value="P-loop containing nucleotide triphosphate hydrolases"/>
    <property type="match status" value="1"/>
</dbReference>
<dbReference type="InterPro" id="IPR001611">
    <property type="entry name" value="Leu-rich_rpt"/>
</dbReference>
<keyword evidence="9" id="KW-1133">Transmembrane helix</keyword>
<keyword evidence="8" id="KW-0067">ATP-binding</keyword>
<dbReference type="SUPFAM" id="SSF52047">
    <property type="entry name" value="RNI-like"/>
    <property type="match status" value="1"/>
</dbReference>
<gene>
    <name evidence="13" type="ORF">V6N11_052304</name>
</gene>
<dbReference type="InterPro" id="IPR011009">
    <property type="entry name" value="Kinase-like_dom_sf"/>
</dbReference>
<accession>A0ABR2UA19</accession>
<proteinExistence type="inferred from homology"/>
<dbReference type="Gene3D" id="3.30.200.20">
    <property type="entry name" value="Phosphorylase Kinase, domain 1"/>
    <property type="match status" value="1"/>
</dbReference>
<dbReference type="Proteomes" id="UP001396334">
    <property type="component" value="Unassembled WGS sequence"/>
</dbReference>
<evidence type="ECO:0000256" key="11">
    <source>
        <dbReference type="SAM" id="Coils"/>
    </source>
</evidence>
<evidence type="ECO:0000256" key="1">
    <source>
        <dbReference type="ARBA" id="ARBA00004370"/>
    </source>
</evidence>
<keyword evidence="10" id="KW-0472">Membrane</keyword>
<dbReference type="Pfam" id="PF00069">
    <property type="entry name" value="Pkinase"/>
    <property type="match status" value="1"/>
</dbReference>
<sequence>MLRNDVKLGAAKEAGLIWDSEADAVKEGMAVGSEGNWRSPVATNPEKPCCIGVECLILKPHKRGSVFIFNSRSSRMGCGFCESALSNSVGTLVVDCVVKPVGRQLDHVRRFHDNVDKLMERKGELERARARLQREIEDAERHLLQIEDDVWDSQLKADATLSNVETLENEIQQNMSCLNCCPNWSWRYRLSKKAKKKTKDISELVEKMNKFGQPGRVGYPATSTLPTIEFLCSKDFVVSKSSKIAFDQIIEALQDDNIYMIGLLGMGGVGKTTLVHEVGKQAQAQKPKLFDKVVITTMSQKPNFETIQDQIAQYIGFNMKNEQGRRSEQELWSRLKKEERILIILDDVWTYIDLKEKIGIPTGQDHQGCKVLLTTRRQQVCVSMDCQKVVPLGCLDGIEAWTLFERKSGLSNSSDDAIKKLANQINKKCQGLPIAIVTLGSALKGKSSHGWEAAYRKLKNRRLTEIEDVNDENVYLCLEASFDNLKNMETKKCFLLCSLFAEDYEIYVEDLVRFSWGLDLYNDTNSIEEVRSEVLAAIEILKNSCLLLDCGERHVKMHDMVREVALWIASSKPEISLAIKSETVETLSMDERFKHYTAMSFKINQTRELPEGLFFPNLHIFLLGRTGYSRTGFSSKFFECMEALKVCALENLPISRVAFQFQTNLQTLNLYNCEFSDISMLGKLKALNILSLYQSSMVELPSTIGDLENLRLLELSNCIHLQGFPPNLLRRLFNLEEVYLDGCSSIKWATENSNEEERYSSVSELNLLPKLGVLSMDISSQHIPDGFVFRRLRRFDVCIGIGRKGRYLKREFETCPISRSLKTETSADACKQLLKDVESLELKNMVGHRNLVPSLDSGQGGFSKLTSLDVGSCESMTCLIDASGQQVPTTAFSNLTKLSLRDMVGLEELCSGPQPQGFLQKLETLLIDNCREIIGAVPILQNLKELQVKSCEKMQVLFQIAELIPNHHFSLQSLKVVEIESCNNLKYLFPMSVAESLGQLQILNIKSCSLLEEIMQEPQVSNLNLQSLREIHVEDCNKLRYLFPVSAVKNSLRQLQTLKITSCTQLEEIIQQPQVSNINLQSLREILVKECNKLRYLFPGCVATTLGQLRTLKIQSCSQLEYTFPISMARGDLPRLNEVHLVNLPKFKGREGNEIVLTLPSLLKLKVSSCPQLIPFIISAKIQELELSMMTERKQVCNMIVPKPRGGSSTSMECLTNSNFYELFDSGYNLSSLKLLKLFQLNQLRVIWNGPIHVEHFENLTSLEVHDCRRLRYIFTPSIAQNLPQLSRLFIFFCEELEQIIDKDQTSSQPICFPNLTHVDIWECLNLKCVFPVTVGLPKLKHLSLKWMSKLEEVFEGDKANEEKVIHFPQLYYLRLDQAPNLVCFSPVGYHSVFPSLQRLDVADCPNITTCFGVDSKQSVHAKTQASQLVDEIIMEESTRAQEISWPIGSDIEWSMEKKSELKMAQARLQHEIEEAERQLLKIEYDVQDLQHKAECKIQEAMSKFGQPGRIAYLERQQAPVEAGVDMEMEAVTIKRLIKLLHDEKPARFSSQMLQSFTSNYSTKLVATARMKVSRSSSWLKSTHHRNLVRLYGFCFQAKKKALVYEFMENGSLDKLLFENKHEIEWDKLYEIAVGVARDLHHFTLKEIIHYDIKPANVLLASESDYCPKVVDFGLAKLCNRDTTNITMSRVGGTPGYAAPEIWMPFPVSYKCDVYSFGVMLFEMVGRRRNFVGQGKGQDNGECVQYLPDARPSMRDVVKILEGGAEAATPPNHFST</sequence>
<feature type="coiled-coil region" evidence="11">
    <location>
        <begin position="108"/>
        <end position="149"/>
    </location>
</feature>